<keyword evidence="2" id="KW-0472">Membrane</keyword>
<keyword evidence="2" id="KW-0812">Transmembrane</keyword>
<feature type="compositionally biased region" description="Polar residues" evidence="1">
    <location>
        <begin position="76"/>
        <end position="87"/>
    </location>
</feature>
<dbReference type="EMBL" id="CAFBQP010000114">
    <property type="protein sequence ID" value="CAB5067801.1"/>
    <property type="molecule type" value="Genomic_DNA"/>
</dbReference>
<evidence type="ECO:0000256" key="1">
    <source>
        <dbReference type="SAM" id="MobiDB-lite"/>
    </source>
</evidence>
<protein>
    <submittedName>
        <fullName evidence="3">Unannotated protein</fullName>
    </submittedName>
</protein>
<evidence type="ECO:0000256" key="2">
    <source>
        <dbReference type="SAM" id="Phobius"/>
    </source>
</evidence>
<gene>
    <name evidence="3" type="ORF">UFOPK4306_02183</name>
</gene>
<organism evidence="3">
    <name type="scientific">freshwater metagenome</name>
    <dbReference type="NCBI Taxonomy" id="449393"/>
    <lineage>
        <taxon>unclassified sequences</taxon>
        <taxon>metagenomes</taxon>
        <taxon>ecological metagenomes</taxon>
    </lineage>
</organism>
<feature type="region of interest" description="Disordered" evidence="1">
    <location>
        <begin position="43"/>
        <end position="87"/>
    </location>
</feature>
<feature type="compositionally biased region" description="Polar residues" evidence="1">
    <location>
        <begin position="55"/>
        <end position="67"/>
    </location>
</feature>
<sequence length="112" mass="12179">MVYSCSRPNHMSFFAYFFCVLAQASRVLVGCGFIVEARYTSQSTRMLRPPRIGSGQRNTGLSTQSDDSPVACSVDEPSNPQRSGSVTSSSMILVLLRSNGVGWVPSNQMYSA</sequence>
<accession>A0A6J7UPB9</accession>
<proteinExistence type="predicted"/>
<reference evidence="3" key="1">
    <citation type="submission" date="2020-05" db="EMBL/GenBank/DDBJ databases">
        <authorList>
            <person name="Chiriac C."/>
            <person name="Salcher M."/>
            <person name="Ghai R."/>
            <person name="Kavagutti S V."/>
        </authorList>
    </citation>
    <scope>NUCLEOTIDE SEQUENCE</scope>
</reference>
<feature type="transmembrane region" description="Helical" evidence="2">
    <location>
        <begin position="13"/>
        <end position="35"/>
    </location>
</feature>
<name>A0A6J7UPB9_9ZZZZ</name>
<evidence type="ECO:0000313" key="3">
    <source>
        <dbReference type="EMBL" id="CAB5067801.1"/>
    </source>
</evidence>
<dbReference type="AlphaFoldDB" id="A0A6J7UPB9"/>
<keyword evidence="2" id="KW-1133">Transmembrane helix</keyword>